<dbReference type="Proteomes" id="UP001233999">
    <property type="component" value="Unassembled WGS sequence"/>
</dbReference>
<protein>
    <submittedName>
        <fullName evidence="2">Uncharacterized protein</fullName>
    </submittedName>
</protein>
<reference evidence="2" key="2">
    <citation type="submission" date="2023-05" db="EMBL/GenBank/DDBJ databases">
        <authorList>
            <person name="Fouks B."/>
        </authorList>
    </citation>
    <scope>NUCLEOTIDE SEQUENCE</scope>
    <source>
        <strain evidence="2">Stay&amp;Tobe</strain>
        <tissue evidence="2">Testes</tissue>
    </source>
</reference>
<evidence type="ECO:0000256" key="1">
    <source>
        <dbReference type="SAM" id="SignalP"/>
    </source>
</evidence>
<evidence type="ECO:0000313" key="3">
    <source>
        <dbReference type="Proteomes" id="UP001233999"/>
    </source>
</evidence>
<feature type="chain" id="PRO_5041969733" evidence="1">
    <location>
        <begin position="19"/>
        <end position="110"/>
    </location>
</feature>
<dbReference type="EMBL" id="JASPKZ010006856">
    <property type="protein sequence ID" value="KAJ9586621.1"/>
    <property type="molecule type" value="Genomic_DNA"/>
</dbReference>
<comment type="caution">
    <text evidence="2">The sequence shown here is derived from an EMBL/GenBank/DDBJ whole genome shotgun (WGS) entry which is preliminary data.</text>
</comment>
<accession>A0AAD7ZUD8</accession>
<keyword evidence="3" id="KW-1185">Reference proteome</keyword>
<name>A0AAD7ZUD8_DIPPU</name>
<feature type="signal peptide" evidence="1">
    <location>
        <begin position="1"/>
        <end position="18"/>
    </location>
</feature>
<dbReference type="AlphaFoldDB" id="A0AAD7ZUD8"/>
<keyword evidence="1" id="KW-0732">Signal</keyword>
<organism evidence="2 3">
    <name type="scientific">Diploptera punctata</name>
    <name type="common">Pacific beetle cockroach</name>
    <dbReference type="NCBI Taxonomy" id="6984"/>
    <lineage>
        <taxon>Eukaryota</taxon>
        <taxon>Metazoa</taxon>
        <taxon>Ecdysozoa</taxon>
        <taxon>Arthropoda</taxon>
        <taxon>Hexapoda</taxon>
        <taxon>Insecta</taxon>
        <taxon>Pterygota</taxon>
        <taxon>Neoptera</taxon>
        <taxon>Polyneoptera</taxon>
        <taxon>Dictyoptera</taxon>
        <taxon>Blattodea</taxon>
        <taxon>Blaberoidea</taxon>
        <taxon>Blaberidae</taxon>
        <taxon>Diplopterinae</taxon>
        <taxon>Diploptera</taxon>
    </lineage>
</organism>
<gene>
    <name evidence="2" type="ORF">L9F63_019771</name>
</gene>
<proteinExistence type="predicted"/>
<reference evidence="2" key="1">
    <citation type="journal article" date="2023" name="IScience">
        <title>Live-bearing cockroach genome reveals convergent evolutionary mechanisms linked to viviparity in insects and beyond.</title>
        <authorList>
            <person name="Fouks B."/>
            <person name="Harrison M.C."/>
            <person name="Mikhailova A.A."/>
            <person name="Marchal E."/>
            <person name="English S."/>
            <person name="Carruthers M."/>
            <person name="Jennings E.C."/>
            <person name="Chiamaka E.L."/>
            <person name="Frigard R.A."/>
            <person name="Pippel M."/>
            <person name="Attardo G.M."/>
            <person name="Benoit J.B."/>
            <person name="Bornberg-Bauer E."/>
            <person name="Tobe S.S."/>
        </authorList>
    </citation>
    <scope>NUCLEOTIDE SEQUENCE</scope>
    <source>
        <strain evidence="2">Stay&amp;Tobe</strain>
    </source>
</reference>
<evidence type="ECO:0000313" key="2">
    <source>
        <dbReference type="EMBL" id="KAJ9586621.1"/>
    </source>
</evidence>
<sequence>MWRSVFLIVLLCFIIGYGEYVISANIPTGAIRTNGSIIMGPVGSGRDKDTNINVTSQQVPKPENPCMCPGEKGWTPEELAEYRKNTNLNPISTDCICKGTEGYFITPTAL</sequence>